<dbReference type="Proteomes" id="UP000076268">
    <property type="component" value="Unassembled WGS sequence"/>
</dbReference>
<dbReference type="OrthoDB" id="1683176at2"/>
<keyword evidence="3" id="KW-1185">Reference proteome</keyword>
<feature type="signal peptide" evidence="1">
    <location>
        <begin position="1"/>
        <end position="25"/>
    </location>
</feature>
<protein>
    <submittedName>
        <fullName evidence="2">Uncharacterized protein</fullName>
    </submittedName>
</protein>
<dbReference type="STRING" id="1794912.AXX12_16720"/>
<evidence type="ECO:0000256" key="1">
    <source>
        <dbReference type="SAM" id="SignalP"/>
    </source>
</evidence>
<name>A0A154BVH1_ANASB</name>
<evidence type="ECO:0000313" key="2">
    <source>
        <dbReference type="EMBL" id="KYZ77907.1"/>
    </source>
</evidence>
<dbReference type="AlphaFoldDB" id="A0A154BVH1"/>
<comment type="caution">
    <text evidence="2">The sequence shown here is derived from an EMBL/GenBank/DDBJ whole genome shotgun (WGS) entry which is preliminary data.</text>
</comment>
<organism evidence="2 3">
    <name type="scientific">Anaerosporomusa subterranea</name>
    <dbReference type="NCBI Taxonomy" id="1794912"/>
    <lineage>
        <taxon>Bacteria</taxon>
        <taxon>Bacillati</taxon>
        <taxon>Bacillota</taxon>
        <taxon>Negativicutes</taxon>
        <taxon>Acetonemataceae</taxon>
        <taxon>Anaerosporomusa</taxon>
    </lineage>
</organism>
<evidence type="ECO:0000313" key="3">
    <source>
        <dbReference type="Proteomes" id="UP000076268"/>
    </source>
</evidence>
<proteinExistence type="predicted"/>
<accession>A0A154BVH1</accession>
<keyword evidence="1" id="KW-0732">Signal</keyword>
<feature type="chain" id="PRO_5007595025" evidence="1">
    <location>
        <begin position="26"/>
        <end position="92"/>
    </location>
</feature>
<gene>
    <name evidence="2" type="ORF">AXX12_16720</name>
</gene>
<reference evidence="2 3" key="1">
    <citation type="submission" date="2016-02" db="EMBL/GenBank/DDBJ databases">
        <title>Anaerosporomusa subterraneum gen. nov., sp. nov., a spore-forming obligate anaerobe isolated from saprolite.</title>
        <authorList>
            <person name="Choi J.K."/>
            <person name="Shah M."/>
            <person name="Yee N."/>
        </authorList>
    </citation>
    <scope>NUCLEOTIDE SEQUENCE [LARGE SCALE GENOMIC DNA]</scope>
    <source>
        <strain evidence="2 3">RU4</strain>
    </source>
</reference>
<dbReference type="EMBL" id="LSGP01000005">
    <property type="protein sequence ID" value="KYZ77907.1"/>
    <property type="molecule type" value="Genomic_DNA"/>
</dbReference>
<sequence length="92" mass="10212">MKDMRRIIGLLVVIALLSITTTTFAADWQVNIHLSPENGGLLSGEMWYNNDMVWRLKIQADGAIPAISGNDPRVTVLVPDIVDGLFVLKVHR</sequence>